<sequence>MWNNNHEQVDKIRELEEKIDKIISVQNTLLEEIAILKSRSRIERREIRRIEYVLLSLIEELKTIQPVTQIDIDKLNQIVDKYLSRDKSVGET</sequence>
<comment type="caution">
    <text evidence="1">The sequence shown here is derived from an EMBL/GenBank/DDBJ whole genome shotgun (WGS) entry which is preliminary data.</text>
</comment>
<dbReference type="EMBL" id="DTBJ01000038">
    <property type="protein sequence ID" value="HGM58923.1"/>
    <property type="molecule type" value="Genomic_DNA"/>
</dbReference>
<accession>A0A7C4H9K2</accession>
<protein>
    <submittedName>
        <fullName evidence="1">Uncharacterized protein</fullName>
    </submittedName>
</protein>
<name>A0A7C4H9K2_STAMA</name>
<gene>
    <name evidence="1" type="ORF">ENU14_05005</name>
</gene>
<reference evidence="1" key="1">
    <citation type="journal article" date="2020" name="mSystems">
        <title>Genome- and Community-Level Interaction Insights into Carbon Utilization and Element Cycling Functions of Hydrothermarchaeota in Hydrothermal Sediment.</title>
        <authorList>
            <person name="Zhou Z."/>
            <person name="Liu Y."/>
            <person name="Xu W."/>
            <person name="Pan J."/>
            <person name="Luo Z.H."/>
            <person name="Li M."/>
        </authorList>
    </citation>
    <scope>NUCLEOTIDE SEQUENCE [LARGE SCALE GENOMIC DNA]</scope>
    <source>
        <strain evidence="1">SpSt-642</strain>
    </source>
</reference>
<organism evidence="1">
    <name type="scientific">Staphylothermus marinus</name>
    <dbReference type="NCBI Taxonomy" id="2280"/>
    <lineage>
        <taxon>Archaea</taxon>
        <taxon>Thermoproteota</taxon>
        <taxon>Thermoprotei</taxon>
        <taxon>Desulfurococcales</taxon>
        <taxon>Desulfurococcaceae</taxon>
        <taxon>Staphylothermus</taxon>
    </lineage>
</organism>
<dbReference type="AlphaFoldDB" id="A0A7C4H9K2"/>
<proteinExistence type="predicted"/>
<evidence type="ECO:0000313" key="1">
    <source>
        <dbReference type="EMBL" id="HGM58923.1"/>
    </source>
</evidence>